<dbReference type="AlphaFoldDB" id="A0A919FIH2"/>
<evidence type="ECO:0000256" key="1">
    <source>
        <dbReference type="SAM" id="MobiDB-lite"/>
    </source>
</evidence>
<organism evidence="2 3">
    <name type="scientific">Kitasatospora indigofera</name>
    <dbReference type="NCBI Taxonomy" id="67307"/>
    <lineage>
        <taxon>Bacteria</taxon>
        <taxon>Bacillati</taxon>
        <taxon>Actinomycetota</taxon>
        <taxon>Actinomycetes</taxon>
        <taxon>Kitasatosporales</taxon>
        <taxon>Streptomycetaceae</taxon>
        <taxon>Kitasatospora</taxon>
    </lineage>
</organism>
<reference evidence="2" key="1">
    <citation type="journal article" date="2014" name="Int. J. Syst. Evol. Microbiol.">
        <title>Complete genome sequence of Corynebacterium casei LMG S-19264T (=DSM 44701T), isolated from a smear-ripened cheese.</title>
        <authorList>
            <consortium name="US DOE Joint Genome Institute (JGI-PGF)"/>
            <person name="Walter F."/>
            <person name="Albersmeier A."/>
            <person name="Kalinowski J."/>
            <person name="Ruckert C."/>
        </authorList>
    </citation>
    <scope>NUCLEOTIDE SEQUENCE</scope>
    <source>
        <strain evidence="2">JCM 4646</strain>
    </source>
</reference>
<evidence type="ECO:0000313" key="2">
    <source>
        <dbReference type="EMBL" id="GHH66315.1"/>
    </source>
</evidence>
<evidence type="ECO:0000313" key="3">
    <source>
        <dbReference type="Proteomes" id="UP000617734"/>
    </source>
</evidence>
<dbReference type="Proteomes" id="UP000617734">
    <property type="component" value="Unassembled WGS sequence"/>
</dbReference>
<comment type="caution">
    <text evidence="2">The sequence shown here is derived from an EMBL/GenBank/DDBJ whole genome shotgun (WGS) entry which is preliminary data.</text>
</comment>
<name>A0A919FIH2_9ACTN</name>
<proteinExistence type="predicted"/>
<dbReference type="EMBL" id="BNBO01000007">
    <property type="protein sequence ID" value="GHH66315.1"/>
    <property type="molecule type" value="Genomic_DNA"/>
</dbReference>
<sequence>MPADRFAALMSEDQLAALADATLGELAGRLAARAFRPLPATEPGAPAPGEPWEADPQHDALTRLHALMHLRKAAERLADQAARDAARAGAGYPQLGQACEISRQAARQRWPGLVPPLPHRTTHSENRSA</sequence>
<dbReference type="GeneID" id="95352483"/>
<protein>
    <submittedName>
        <fullName evidence="2">Uncharacterized protein</fullName>
    </submittedName>
</protein>
<feature type="region of interest" description="Disordered" evidence="1">
    <location>
        <begin position="110"/>
        <end position="129"/>
    </location>
</feature>
<accession>A0A919FIH2</accession>
<dbReference type="RefSeq" id="WP_190210452.1">
    <property type="nucleotide sequence ID" value="NZ_BNBO01000007.1"/>
</dbReference>
<keyword evidence="3" id="KW-1185">Reference proteome</keyword>
<reference evidence="2" key="2">
    <citation type="submission" date="2020-09" db="EMBL/GenBank/DDBJ databases">
        <authorList>
            <person name="Sun Q."/>
            <person name="Ohkuma M."/>
        </authorList>
    </citation>
    <scope>NUCLEOTIDE SEQUENCE</scope>
    <source>
        <strain evidence="2">JCM 4646</strain>
    </source>
</reference>
<gene>
    <name evidence="2" type="ORF">GCM10018781_20070</name>
</gene>
<feature type="region of interest" description="Disordered" evidence="1">
    <location>
        <begin position="36"/>
        <end position="55"/>
    </location>
</feature>